<reference evidence="1 2" key="1">
    <citation type="journal article" date="2022" name="Allergy">
        <title>Genome assembly and annotation of Periplaneta americana reveal a comprehensive cockroach allergen profile.</title>
        <authorList>
            <person name="Wang L."/>
            <person name="Xiong Q."/>
            <person name="Saelim N."/>
            <person name="Wang L."/>
            <person name="Nong W."/>
            <person name="Wan A.T."/>
            <person name="Shi M."/>
            <person name="Liu X."/>
            <person name="Cao Q."/>
            <person name="Hui J.H.L."/>
            <person name="Sookrung N."/>
            <person name="Leung T.F."/>
            <person name="Tungtrongchitr A."/>
            <person name="Tsui S.K.W."/>
        </authorList>
    </citation>
    <scope>NUCLEOTIDE SEQUENCE [LARGE SCALE GENOMIC DNA]</scope>
    <source>
        <strain evidence="1">PWHHKU_190912</strain>
    </source>
</reference>
<evidence type="ECO:0000313" key="1">
    <source>
        <dbReference type="EMBL" id="KAJ4450444.1"/>
    </source>
</evidence>
<sequence>MSKVWYVPVTSSHLTYVISVSNVSYISREEAVFRVFVVMPLLPGFEGEIGTPSGTALHAITHWNYASISR</sequence>
<keyword evidence="2" id="KW-1185">Reference proteome</keyword>
<protein>
    <submittedName>
        <fullName evidence="1">Uncharacterized protein</fullName>
    </submittedName>
</protein>
<organism evidence="1 2">
    <name type="scientific">Periplaneta americana</name>
    <name type="common">American cockroach</name>
    <name type="synonym">Blatta americana</name>
    <dbReference type="NCBI Taxonomy" id="6978"/>
    <lineage>
        <taxon>Eukaryota</taxon>
        <taxon>Metazoa</taxon>
        <taxon>Ecdysozoa</taxon>
        <taxon>Arthropoda</taxon>
        <taxon>Hexapoda</taxon>
        <taxon>Insecta</taxon>
        <taxon>Pterygota</taxon>
        <taxon>Neoptera</taxon>
        <taxon>Polyneoptera</taxon>
        <taxon>Dictyoptera</taxon>
        <taxon>Blattodea</taxon>
        <taxon>Blattoidea</taxon>
        <taxon>Blattidae</taxon>
        <taxon>Blattinae</taxon>
        <taxon>Periplaneta</taxon>
    </lineage>
</organism>
<accession>A0ABQ8TUT0</accession>
<dbReference type="EMBL" id="JAJSOF020000003">
    <property type="protein sequence ID" value="KAJ4450444.1"/>
    <property type="molecule type" value="Genomic_DNA"/>
</dbReference>
<gene>
    <name evidence="1" type="ORF">ANN_01868</name>
</gene>
<name>A0ABQ8TUT0_PERAM</name>
<evidence type="ECO:0000313" key="2">
    <source>
        <dbReference type="Proteomes" id="UP001148838"/>
    </source>
</evidence>
<dbReference type="Proteomes" id="UP001148838">
    <property type="component" value="Unassembled WGS sequence"/>
</dbReference>
<comment type="caution">
    <text evidence="1">The sequence shown here is derived from an EMBL/GenBank/DDBJ whole genome shotgun (WGS) entry which is preliminary data.</text>
</comment>
<proteinExistence type="predicted"/>